<evidence type="ECO:0000313" key="2">
    <source>
        <dbReference type="EMBL" id="UUX33384.1"/>
    </source>
</evidence>
<keyword evidence="3" id="KW-1185">Reference proteome</keyword>
<dbReference type="PANTHER" id="PTHR12110">
    <property type="entry name" value="HYDROXYPYRUVATE ISOMERASE"/>
    <property type="match status" value="1"/>
</dbReference>
<dbReference type="InterPro" id="IPR050312">
    <property type="entry name" value="IolE/XylAMocC-like"/>
</dbReference>
<dbReference type="Proteomes" id="UP001315967">
    <property type="component" value="Chromosome"/>
</dbReference>
<reference evidence="2 3" key="1">
    <citation type="submission" date="2022-08" db="EMBL/GenBank/DDBJ databases">
        <title>Aerococcaceae sp. nov isolated from spoiled eye mask.</title>
        <authorList>
            <person name="Zhou G."/>
            <person name="Xie X.-B."/>
            <person name="Shi Q.-S."/>
            <person name="Wang Y.-S."/>
            <person name="Wen X."/>
            <person name="Peng H."/>
            <person name="Yang X.-J."/>
            <person name="Tao H.-B."/>
            <person name="Huang X.-M."/>
        </authorList>
    </citation>
    <scope>NUCLEOTIDE SEQUENCE [LARGE SCALE GENOMIC DNA]</scope>
    <source>
        <strain evidence="3">DM20194951</strain>
    </source>
</reference>
<dbReference type="InterPro" id="IPR013022">
    <property type="entry name" value="Xyl_isomerase-like_TIM-brl"/>
</dbReference>
<evidence type="ECO:0000313" key="3">
    <source>
        <dbReference type="Proteomes" id="UP001315967"/>
    </source>
</evidence>
<organism evidence="2 3">
    <name type="scientific">Fundicoccus culcitae</name>
    <dbReference type="NCBI Taxonomy" id="2969821"/>
    <lineage>
        <taxon>Bacteria</taxon>
        <taxon>Bacillati</taxon>
        <taxon>Bacillota</taxon>
        <taxon>Bacilli</taxon>
        <taxon>Lactobacillales</taxon>
        <taxon>Aerococcaceae</taxon>
        <taxon>Fundicoccus</taxon>
    </lineage>
</organism>
<dbReference type="GO" id="GO:0016853">
    <property type="term" value="F:isomerase activity"/>
    <property type="evidence" value="ECO:0007669"/>
    <property type="project" value="UniProtKB-KW"/>
</dbReference>
<proteinExistence type="predicted"/>
<gene>
    <name evidence="2" type="ORF">NRE15_10795</name>
</gene>
<dbReference type="Gene3D" id="3.20.20.150">
    <property type="entry name" value="Divalent-metal-dependent TIM barrel enzymes"/>
    <property type="match status" value="1"/>
</dbReference>
<dbReference type="SUPFAM" id="SSF51658">
    <property type="entry name" value="Xylose isomerase-like"/>
    <property type="match status" value="1"/>
</dbReference>
<dbReference type="RefSeq" id="WP_313792885.1">
    <property type="nucleotide sequence ID" value="NZ_CP102453.1"/>
</dbReference>
<name>A0ABY5P3R6_9LACT</name>
<feature type="domain" description="Xylose isomerase-like TIM barrel" evidence="1">
    <location>
        <begin position="29"/>
        <end position="282"/>
    </location>
</feature>
<dbReference type="InterPro" id="IPR036237">
    <property type="entry name" value="Xyl_isomerase-like_sf"/>
</dbReference>
<protein>
    <submittedName>
        <fullName evidence="2">Sugar phosphate isomerase/epimerase</fullName>
    </submittedName>
</protein>
<dbReference type="EMBL" id="CP102453">
    <property type="protein sequence ID" value="UUX33384.1"/>
    <property type="molecule type" value="Genomic_DNA"/>
</dbReference>
<sequence>MDFLYQFRFGLDIEKLESYADYLLGNNIFKGIEISANPFNEFDEYLVDYFKVLRKVINKYQPIVTAHLPVLDYGNRNQEVVDLMIDILKRSIADTREFGIKQYVLHAATTGNQDLSDRIDLPEHKLIYDIAMSRRKEVYDRSISVIKELAVFTDKLDYDTHIGIENVLLDVEVVYSPEDQINIIELANHPKINAVYDVGHANRAKQNLQTFPSDIATHLGHIHINDNDGLCDLHALPGTLNKGMDYELVFNSLKQANYDGTMLIEAFYENKESLVDAKEHLEKFM</sequence>
<evidence type="ECO:0000259" key="1">
    <source>
        <dbReference type="Pfam" id="PF01261"/>
    </source>
</evidence>
<dbReference type="Pfam" id="PF01261">
    <property type="entry name" value="AP_endonuc_2"/>
    <property type="match status" value="1"/>
</dbReference>
<keyword evidence="2" id="KW-0413">Isomerase</keyword>
<accession>A0ABY5P3R6</accession>